<dbReference type="Pfam" id="PF14325">
    <property type="entry name" value="DUF4383"/>
    <property type="match status" value="1"/>
</dbReference>
<sequence length="140" mass="14529">MNPKQFLLIGGVVLVLVGLLGMVGVIGPTAEDSIFNKAGLDWWFDPGENWAHLILGVVGLIAAFALPGALQRPLVMLLGGVGLLVGLYSAFISTSFLGANLENPADTLLHILVGAWALAASWKKEASSSPMPGALPNMPA</sequence>
<evidence type="ECO:0000256" key="1">
    <source>
        <dbReference type="SAM" id="Phobius"/>
    </source>
</evidence>
<protein>
    <recommendedName>
        <fullName evidence="4">DUF4383 domain-containing protein</fullName>
    </recommendedName>
</protein>
<dbReference type="EMBL" id="MHQT01000030">
    <property type="protein sequence ID" value="OHA09216.1"/>
    <property type="molecule type" value="Genomic_DNA"/>
</dbReference>
<keyword evidence="1" id="KW-0812">Transmembrane</keyword>
<feature type="transmembrane region" description="Helical" evidence="1">
    <location>
        <begin position="77"/>
        <end position="99"/>
    </location>
</feature>
<keyword evidence="1" id="KW-0472">Membrane</keyword>
<keyword evidence="1" id="KW-1133">Transmembrane helix</keyword>
<proteinExistence type="predicted"/>
<evidence type="ECO:0000313" key="2">
    <source>
        <dbReference type="EMBL" id="OHA09216.1"/>
    </source>
</evidence>
<name>A0A1G2LC53_9BACT</name>
<evidence type="ECO:0008006" key="4">
    <source>
        <dbReference type="Google" id="ProtNLM"/>
    </source>
</evidence>
<gene>
    <name evidence="2" type="ORF">A3A44_01470</name>
</gene>
<feature type="transmembrane region" description="Helical" evidence="1">
    <location>
        <begin position="7"/>
        <end position="30"/>
    </location>
</feature>
<reference evidence="2 3" key="1">
    <citation type="journal article" date="2016" name="Nat. Commun.">
        <title>Thousands of microbial genomes shed light on interconnected biogeochemical processes in an aquifer system.</title>
        <authorList>
            <person name="Anantharaman K."/>
            <person name="Brown C.T."/>
            <person name="Hug L.A."/>
            <person name="Sharon I."/>
            <person name="Castelle C.J."/>
            <person name="Probst A.J."/>
            <person name="Thomas B.C."/>
            <person name="Singh A."/>
            <person name="Wilkins M.J."/>
            <person name="Karaoz U."/>
            <person name="Brodie E.L."/>
            <person name="Williams K.H."/>
            <person name="Hubbard S.S."/>
            <person name="Banfield J.F."/>
        </authorList>
    </citation>
    <scope>NUCLEOTIDE SEQUENCE [LARGE SCALE GENOMIC DNA]</scope>
</reference>
<dbReference type="AlphaFoldDB" id="A0A1G2LC53"/>
<evidence type="ECO:0000313" key="3">
    <source>
        <dbReference type="Proteomes" id="UP000178977"/>
    </source>
</evidence>
<organism evidence="2 3">
    <name type="scientific">Candidatus Sungbacteria bacterium RIFCSPLOWO2_01_FULL_60_25</name>
    <dbReference type="NCBI Taxonomy" id="1802281"/>
    <lineage>
        <taxon>Bacteria</taxon>
        <taxon>Candidatus Sungiibacteriota</taxon>
    </lineage>
</organism>
<accession>A0A1G2LC53</accession>
<feature type="transmembrane region" description="Helical" evidence="1">
    <location>
        <begin position="50"/>
        <end position="70"/>
    </location>
</feature>
<comment type="caution">
    <text evidence="2">The sequence shown here is derived from an EMBL/GenBank/DDBJ whole genome shotgun (WGS) entry which is preliminary data.</text>
</comment>
<dbReference type="Proteomes" id="UP000178977">
    <property type="component" value="Unassembled WGS sequence"/>
</dbReference>